<organism evidence="8 9">
    <name type="scientific">Branchiostoma belcheri</name>
    <name type="common">Amphioxus</name>
    <dbReference type="NCBI Taxonomy" id="7741"/>
    <lineage>
        <taxon>Eukaryota</taxon>
        <taxon>Metazoa</taxon>
        <taxon>Chordata</taxon>
        <taxon>Cephalochordata</taxon>
        <taxon>Leptocardii</taxon>
        <taxon>Amphioxiformes</taxon>
        <taxon>Branchiostomatidae</taxon>
        <taxon>Branchiostoma</taxon>
    </lineage>
</organism>
<sequence>MTDVIVNGSIEEETGEKSPPNGHRPFRKGSNPLNQTQRGRLQHRRSVLNTQINKEMRMRAGAENLYRACNSRKMKETVALELSFVNSNLQLLKEELSDLNSSVEVYQSDSETRATPMIPLGLKETKDVDFNIPFKDFILEHYSEDSSEYDGELKELHDLRRAMRTPERDEAGIELLMEYYNQLYYVEKRFFPPNRHLGIYFHWFDSLTGVPSSQRTVAFEKGSVLFNIGALYTQIGAKQDRTKKDGINAAIDAFQKAAGAFKYLQDNFSHAPSMDMGLETLEALIKLMLAQVQECVFERKVLDGWEENLTNCLTVAQESAKVSEAYSMVHKAMNTPPVKDYVPFSWISMVLVKSEHFKAQSHYLAAVGFIDQKGDNDEDELEKLLSQVHLRDADSPSTVATDREDRKQLGKAHLREALILHEDALRVHRMCKKLRQIDTLGTILKEAHNKSMTKYSDVEEEDEFYDEVIAPRIQPKTHQRPEIKPPNFANVKVVDIFHRLGPLAVFSARNQWSVPRTCLMEKGEQGFGFVLRGDSPVIVAEVEPGSKAAQGGVKPGDFIVAVDGRNVKWGKHHEVINLILSCGEQVSMQVVTPQGRDYLHPQLSNEQNGRSSSRLSQQEMMRKESSPTTSETGSTNSKRFSWGFRRREKSHSQLSAHSRAQINSNRESCMW</sequence>
<dbReference type="InterPro" id="IPR036274">
    <property type="entry name" value="HR1_rpt_sf"/>
</dbReference>
<proteinExistence type="inferred from homology"/>
<feature type="region of interest" description="Disordered" evidence="4">
    <location>
        <begin position="599"/>
        <end position="671"/>
    </location>
</feature>
<protein>
    <submittedName>
        <fullName evidence="9">Rhophilin-2-A-like</fullName>
    </submittedName>
</protein>
<comment type="similarity">
    <text evidence="1">Belongs to the RHPN family.</text>
</comment>
<dbReference type="AlphaFoldDB" id="A0A6P4ZE68"/>
<keyword evidence="2 3" id="KW-0175">Coiled coil</keyword>
<dbReference type="PANTHER" id="PTHR23031:SF15">
    <property type="entry name" value="LD12055P"/>
    <property type="match status" value="1"/>
</dbReference>
<evidence type="ECO:0000313" key="9">
    <source>
        <dbReference type="RefSeq" id="XP_019629437.1"/>
    </source>
</evidence>
<dbReference type="Proteomes" id="UP000515135">
    <property type="component" value="Unplaced"/>
</dbReference>
<dbReference type="Gene3D" id="1.10.287.160">
    <property type="entry name" value="HR1 repeat"/>
    <property type="match status" value="1"/>
</dbReference>
<dbReference type="SMART" id="SM00742">
    <property type="entry name" value="Hr1"/>
    <property type="match status" value="1"/>
</dbReference>
<dbReference type="InterPro" id="IPR004328">
    <property type="entry name" value="BRO1_dom"/>
</dbReference>
<evidence type="ECO:0000256" key="2">
    <source>
        <dbReference type="PROSITE-ProRule" id="PRU01207"/>
    </source>
</evidence>
<feature type="domain" description="PDZ" evidence="5">
    <location>
        <begin position="517"/>
        <end position="594"/>
    </location>
</feature>
<dbReference type="PROSITE" id="PS50106">
    <property type="entry name" value="PDZ"/>
    <property type="match status" value="1"/>
</dbReference>
<dbReference type="CDD" id="cd09244">
    <property type="entry name" value="BRO1_Rhophilin"/>
    <property type="match status" value="1"/>
</dbReference>
<keyword evidence="8" id="KW-1185">Reference proteome</keyword>
<dbReference type="InterPro" id="IPR001478">
    <property type="entry name" value="PDZ"/>
</dbReference>
<evidence type="ECO:0000256" key="3">
    <source>
        <dbReference type="SAM" id="Coils"/>
    </source>
</evidence>
<reference evidence="9" key="1">
    <citation type="submission" date="2025-08" db="UniProtKB">
        <authorList>
            <consortium name="RefSeq"/>
        </authorList>
    </citation>
    <scope>IDENTIFICATION</scope>
    <source>
        <tissue evidence="9">Gonad</tissue>
    </source>
</reference>
<dbReference type="Gene3D" id="2.30.42.10">
    <property type="match status" value="1"/>
</dbReference>
<dbReference type="SUPFAM" id="SSF50156">
    <property type="entry name" value="PDZ domain-like"/>
    <property type="match status" value="1"/>
</dbReference>
<dbReference type="SMART" id="SM00228">
    <property type="entry name" value="PDZ"/>
    <property type="match status" value="1"/>
</dbReference>
<evidence type="ECO:0000256" key="1">
    <source>
        <dbReference type="ARBA" id="ARBA00010369"/>
    </source>
</evidence>
<dbReference type="Gene3D" id="1.25.40.280">
    <property type="entry name" value="alix/aip1 like domains"/>
    <property type="match status" value="1"/>
</dbReference>
<feature type="compositionally biased region" description="Low complexity" evidence="4">
    <location>
        <begin position="626"/>
        <end position="637"/>
    </location>
</feature>
<dbReference type="InterPro" id="IPR036034">
    <property type="entry name" value="PDZ_sf"/>
</dbReference>
<dbReference type="GeneID" id="109473808"/>
<dbReference type="InterPro" id="IPR011072">
    <property type="entry name" value="HR1_rho-bd"/>
</dbReference>
<dbReference type="InterPro" id="IPR038499">
    <property type="entry name" value="BRO1_sf"/>
</dbReference>
<dbReference type="SMART" id="SM01041">
    <property type="entry name" value="BRO1"/>
    <property type="match status" value="1"/>
</dbReference>
<dbReference type="PROSITE" id="PS51180">
    <property type="entry name" value="BRO1"/>
    <property type="match status" value="1"/>
</dbReference>
<dbReference type="CDD" id="cd11633">
    <property type="entry name" value="HR1_Rhophilin-1"/>
    <property type="match status" value="1"/>
</dbReference>
<name>A0A6P4ZE68_BRABE</name>
<gene>
    <name evidence="9" type="primary">LOC109473808</name>
</gene>
<dbReference type="Pfam" id="PF00595">
    <property type="entry name" value="PDZ"/>
    <property type="match status" value="1"/>
</dbReference>
<evidence type="ECO:0000313" key="8">
    <source>
        <dbReference type="Proteomes" id="UP000515135"/>
    </source>
</evidence>
<dbReference type="KEGG" id="bbel:109473808"/>
<feature type="compositionally biased region" description="Polar residues" evidence="4">
    <location>
        <begin position="602"/>
        <end position="619"/>
    </location>
</feature>
<feature type="coiled-coil region" evidence="3">
    <location>
        <begin position="82"/>
        <end position="109"/>
    </location>
</feature>
<dbReference type="Pfam" id="PF02185">
    <property type="entry name" value="HR1"/>
    <property type="match status" value="1"/>
</dbReference>
<dbReference type="CDD" id="cd06712">
    <property type="entry name" value="PDZ_rhophilin-like"/>
    <property type="match status" value="1"/>
</dbReference>
<dbReference type="RefSeq" id="XP_019629437.1">
    <property type="nucleotide sequence ID" value="XM_019773878.1"/>
</dbReference>
<feature type="domain" description="BRO1" evidence="6">
    <location>
        <begin position="116"/>
        <end position="503"/>
    </location>
</feature>
<evidence type="ECO:0000259" key="5">
    <source>
        <dbReference type="PROSITE" id="PS50106"/>
    </source>
</evidence>
<accession>A0A6P4ZE68</accession>
<dbReference type="OrthoDB" id="64867at2759"/>
<dbReference type="PROSITE" id="PS51860">
    <property type="entry name" value="REM_1"/>
    <property type="match status" value="1"/>
</dbReference>
<feature type="region of interest" description="Disordered" evidence="4">
    <location>
        <begin position="1"/>
        <end position="42"/>
    </location>
</feature>
<evidence type="ECO:0000256" key="4">
    <source>
        <dbReference type="SAM" id="MobiDB-lite"/>
    </source>
</evidence>
<dbReference type="GO" id="GO:0051497">
    <property type="term" value="P:negative regulation of stress fiber assembly"/>
    <property type="evidence" value="ECO:0007669"/>
    <property type="project" value="TreeGrafter"/>
</dbReference>
<dbReference type="InterPro" id="IPR047138">
    <property type="entry name" value="RHPN1_2"/>
</dbReference>
<evidence type="ECO:0000259" key="7">
    <source>
        <dbReference type="PROSITE" id="PS51860"/>
    </source>
</evidence>
<dbReference type="GO" id="GO:0007165">
    <property type="term" value="P:signal transduction"/>
    <property type="evidence" value="ECO:0007669"/>
    <property type="project" value="InterPro"/>
</dbReference>
<dbReference type="SUPFAM" id="SSF46585">
    <property type="entry name" value="HR1 repeat"/>
    <property type="match status" value="1"/>
</dbReference>
<dbReference type="Pfam" id="PF03097">
    <property type="entry name" value="BRO1"/>
    <property type="match status" value="1"/>
</dbReference>
<feature type="compositionally biased region" description="Polar residues" evidence="4">
    <location>
        <begin position="652"/>
        <end position="671"/>
    </location>
</feature>
<feature type="domain" description="REM-1" evidence="7">
    <location>
        <begin position="31"/>
        <end position="105"/>
    </location>
</feature>
<dbReference type="PANTHER" id="PTHR23031">
    <property type="entry name" value="RHOPHILIN"/>
    <property type="match status" value="1"/>
</dbReference>
<evidence type="ECO:0000259" key="6">
    <source>
        <dbReference type="PROSITE" id="PS51180"/>
    </source>
</evidence>